<sequence length="442" mass="47153">MISQEQALALADRWLNPEGSAEPRREVRMQEFDLGWVVWAAPAEPERDPVTGERRPPAEVGNACGVVDRRTGELTVWPSVPVDEVVQMYRQKHGGAAQGSDAPEGARPVTGPGNTAVFTYTDPATGEETTVFRTSGPGLPPAEYQAWADLRRMNVPAENVVAIHTDLRPSLLPGGYTAEFLNTFPNAQLSCSQTYGARPEARAEGIAALVEQVETMNRIAGQQPPPRPHRLPVPAQVTPAEPMRDAALGRHLVEVFGQDGVRRYDADDIAGSPLPETAKSTLTWAGLPADLPLFFTADRPDAPPAGGLFTDVATHLRERRSPAGEEKIGALAHLARIGFDGVAVVAVQCLPGTGQPDGLGAVWAVDPVTGAARYVNVSAAAFARSLALLATTRQRMQGLDPVAAGGEVATLQEQLAAIDASALADADTWWSLVVEQMWHGLF</sequence>
<evidence type="ECO:0000313" key="3">
    <source>
        <dbReference type="Proteomes" id="UP000077381"/>
    </source>
</evidence>
<feature type="region of interest" description="Disordered" evidence="1">
    <location>
        <begin position="93"/>
        <end position="112"/>
    </location>
</feature>
<protein>
    <recommendedName>
        <fullName evidence="4">SUKH-4 immunity protein</fullName>
    </recommendedName>
</protein>
<accession>A0A177HTM2</accession>
<dbReference type="InterPro" id="IPR025851">
    <property type="entry name" value="SUKH-4"/>
</dbReference>
<dbReference type="Pfam" id="PF14435">
    <property type="entry name" value="SUKH-4"/>
    <property type="match status" value="1"/>
</dbReference>
<dbReference type="PATRIC" id="fig|1716141.3.peg.2429"/>
<dbReference type="InterPro" id="IPR032722">
    <property type="entry name" value="Deaminase_XOO_2897"/>
</dbReference>
<comment type="caution">
    <text evidence="2">The sequence shown here is derived from an EMBL/GenBank/DDBJ whole genome shotgun (WGS) entry which is preliminary data.</text>
</comment>
<name>A0A177HTM2_9ACTN</name>
<dbReference type="RefSeq" id="WP_067275568.1">
    <property type="nucleotide sequence ID" value="NZ_LOHS01000066.1"/>
</dbReference>
<evidence type="ECO:0000256" key="1">
    <source>
        <dbReference type="SAM" id="MobiDB-lite"/>
    </source>
</evidence>
<dbReference type="AlphaFoldDB" id="A0A177HTM2"/>
<dbReference type="Pfam" id="PF14440">
    <property type="entry name" value="XOO_2897-deam"/>
    <property type="match status" value="1"/>
</dbReference>
<dbReference type="STRING" id="1716141.STSP_23090"/>
<dbReference type="EMBL" id="LOHS01000066">
    <property type="protein sequence ID" value="OAH14362.1"/>
    <property type="molecule type" value="Genomic_DNA"/>
</dbReference>
<proteinExistence type="predicted"/>
<dbReference type="Proteomes" id="UP000077381">
    <property type="component" value="Unassembled WGS sequence"/>
</dbReference>
<evidence type="ECO:0000313" key="2">
    <source>
        <dbReference type="EMBL" id="OAH14362.1"/>
    </source>
</evidence>
<dbReference type="OrthoDB" id="4086734at2"/>
<gene>
    <name evidence="2" type="ORF">STSP_23090</name>
</gene>
<evidence type="ECO:0008006" key="4">
    <source>
        <dbReference type="Google" id="ProtNLM"/>
    </source>
</evidence>
<reference evidence="2 3" key="1">
    <citation type="submission" date="2015-12" db="EMBL/GenBank/DDBJ databases">
        <title>Genome sequence of Streptomyces sp. G25.</title>
        <authorList>
            <person name="Poehlein A."/>
            <person name="Roettig A."/>
            <person name="Hiessl S."/>
            <person name="Hauschild P."/>
            <person name="Schauer J."/>
            <person name="Madkour M.H."/>
            <person name="Al-Ansari A.M."/>
            <person name="Almakishah N.H."/>
            <person name="Steinbuechel A."/>
            <person name="Daniel R."/>
        </authorList>
    </citation>
    <scope>NUCLEOTIDE SEQUENCE [LARGE SCALE GENOMIC DNA]</scope>
    <source>
        <strain evidence="3">G25(2015)</strain>
    </source>
</reference>
<keyword evidence="3" id="KW-1185">Reference proteome</keyword>
<organism evidence="2 3">
    <name type="scientific">Streptomyces jeddahensis</name>
    <dbReference type="NCBI Taxonomy" id="1716141"/>
    <lineage>
        <taxon>Bacteria</taxon>
        <taxon>Bacillati</taxon>
        <taxon>Actinomycetota</taxon>
        <taxon>Actinomycetes</taxon>
        <taxon>Kitasatosporales</taxon>
        <taxon>Streptomycetaceae</taxon>
        <taxon>Streptomyces</taxon>
    </lineage>
</organism>